<accession>A0ABQ3YHE9</accession>
<dbReference type="InterPro" id="IPR029058">
    <property type="entry name" value="AB_hydrolase_fold"/>
</dbReference>
<protein>
    <submittedName>
        <fullName evidence="1">Arylesterase</fullName>
    </submittedName>
</protein>
<dbReference type="SUPFAM" id="SSF53474">
    <property type="entry name" value="alpha/beta-Hydrolases"/>
    <property type="match status" value="1"/>
</dbReference>
<evidence type="ECO:0000313" key="1">
    <source>
        <dbReference type="EMBL" id="GID79421.1"/>
    </source>
</evidence>
<dbReference type="PANTHER" id="PTHR43433:SF4">
    <property type="entry name" value="NON-HEME CHLOROPEROXIDASE-RELATED"/>
    <property type="match status" value="1"/>
</dbReference>
<dbReference type="InterPro" id="IPR050471">
    <property type="entry name" value="AB_hydrolase"/>
</dbReference>
<dbReference type="EMBL" id="BOMI01000170">
    <property type="protein sequence ID" value="GID79421.1"/>
    <property type="molecule type" value="Genomic_DNA"/>
</dbReference>
<comment type="caution">
    <text evidence="1">The sequence shown here is derived from an EMBL/GenBank/DDBJ whole genome shotgun (WGS) entry which is preliminary data.</text>
</comment>
<keyword evidence="2" id="KW-1185">Reference proteome</keyword>
<dbReference type="RefSeq" id="WP_203775581.1">
    <property type="nucleotide sequence ID" value="NZ_BAAABO010000058.1"/>
</dbReference>
<dbReference type="PANTHER" id="PTHR43433">
    <property type="entry name" value="HYDROLASE, ALPHA/BETA FOLD FAMILY PROTEIN"/>
    <property type="match status" value="1"/>
</dbReference>
<dbReference type="Gene3D" id="3.40.50.1820">
    <property type="entry name" value="alpha/beta hydrolase"/>
    <property type="match status" value="2"/>
</dbReference>
<reference evidence="1 2" key="1">
    <citation type="submission" date="2021-01" db="EMBL/GenBank/DDBJ databases">
        <title>Whole genome shotgun sequence of Actinoplanes deccanensis NBRC 13994.</title>
        <authorList>
            <person name="Komaki H."/>
            <person name="Tamura T."/>
        </authorList>
    </citation>
    <scope>NUCLEOTIDE SEQUENCE [LARGE SCALE GENOMIC DNA]</scope>
    <source>
        <strain evidence="1 2">NBRC 13994</strain>
    </source>
</reference>
<gene>
    <name evidence="1" type="ORF">Ade02nite_80620</name>
</gene>
<evidence type="ECO:0000313" key="2">
    <source>
        <dbReference type="Proteomes" id="UP000609879"/>
    </source>
</evidence>
<proteinExistence type="predicted"/>
<dbReference type="Proteomes" id="UP000609879">
    <property type="component" value="Unassembled WGS sequence"/>
</dbReference>
<sequence length="213" mass="22890">MPYVQNRLYYTDEGEGSPVVLVGKGWEEQSRALCAAGHRVVGFDRRSQLPVEDDVDALAADLGVLLEQLALTGCVLAGSSAGTGDVVRYLSTHGSARVRKVALVAGITPFLIRTADNPDGLREADVADIEARAGRCLGQSGRTDFRADLGRLDVPVLLMHGDADRLLPIDATAHRLPDLVADLRYEVIPGGTHDLGRAFPDLVNRYLLEFASS</sequence>
<name>A0ABQ3YHE9_9ACTN</name>
<organism evidence="1 2">
    <name type="scientific">Paractinoplanes deccanensis</name>
    <dbReference type="NCBI Taxonomy" id="113561"/>
    <lineage>
        <taxon>Bacteria</taxon>
        <taxon>Bacillati</taxon>
        <taxon>Actinomycetota</taxon>
        <taxon>Actinomycetes</taxon>
        <taxon>Micromonosporales</taxon>
        <taxon>Micromonosporaceae</taxon>
        <taxon>Paractinoplanes</taxon>
    </lineage>
</organism>